<gene>
    <name evidence="6" type="ORF">SAMN04488546_2264</name>
</gene>
<evidence type="ECO:0000256" key="4">
    <source>
        <dbReference type="ARBA" id="ARBA00023136"/>
    </source>
</evidence>
<accession>A0A1I0E1Q7</accession>
<feature type="transmembrane region" description="Helical" evidence="5">
    <location>
        <begin position="39"/>
        <end position="57"/>
    </location>
</feature>
<name>A0A1I0E1Q7_9ACTN</name>
<dbReference type="RefSeq" id="WP_091443813.1">
    <property type="nucleotide sequence ID" value="NZ_FOIE01000004.1"/>
</dbReference>
<organism evidence="6 7">
    <name type="scientific">Geodermatophilus poikilotrophus</name>
    <dbReference type="NCBI Taxonomy" id="1333667"/>
    <lineage>
        <taxon>Bacteria</taxon>
        <taxon>Bacillati</taxon>
        <taxon>Actinomycetota</taxon>
        <taxon>Actinomycetes</taxon>
        <taxon>Geodermatophilales</taxon>
        <taxon>Geodermatophilaceae</taxon>
        <taxon>Geodermatophilus</taxon>
    </lineage>
</organism>
<keyword evidence="4 5" id="KW-0472">Membrane</keyword>
<evidence type="ECO:0000256" key="2">
    <source>
        <dbReference type="ARBA" id="ARBA00022692"/>
    </source>
</evidence>
<dbReference type="OrthoDB" id="509049at2"/>
<evidence type="ECO:0000256" key="1">
    <source>
        <dbReference type="ARBA" id="ARBA00004141"/>
    </source>
</evidence>
<evidence type="ECO:0000313" key="7">
    <source>
        <dbReference type="Proteomes" id="UP000198507"/>
    </source>
</evidence>
<dbReference type="Pfam" id="PF02361">
    <property type="entry name" value="CbiQ"/>
    <property type="match status" value="1"/>
</dbReference>
<evidence type="ECO:0000313" key="6">
    <source>
        <dbReference type="EMBL" id="SET38264.1"/>
    </source>
</evidence>
<evidence type="ECO:0000256" key="5">
    <source>
        <dbReference type="SAM" id="Phobius"/>
    </source>
</evidence>
<sequence>MLSLYAPGTSPVHRTRAGLKLAALAALGTGLFALPRIEVVAAALVGVLVAGLVVARLPARALWAQVRPVWLLLAALFGVHLLVTDALTGTVTVLRLLTLVLAAAVVTATTRVTALVAVVEWLLRPLEVVGVRPARVGLMVAMTLRFIPVVAERAARIREAQAARGASGMRLGLLVPLLIQVLQLASTLGEALDARGADDVPARRPRRA</sequence>
<dbReference type="InterPro" id="IPR003339">
    <property type="entry name" value="ABC/ECF_trnsptr_transmembrane"/>
</dbReference>
<dbReference type="PANTHER" id="PTHR33514">
    <property type="entry name" value="PROTEIN ABCI12, CHLOROPLASTIC"/>
    <property type="match status" value="1"/>
</dbReference>
<keyword evidence="2 5" id="KW-0812">Transmembrane</keyword>
<dbReference type="EMBL" id="FOIE01000004">
    <property type="protein sequence ID" value="SET38264.1"/>
    <property type="molecule type" value="Genomic_DNA"/>
</dbReference>
<dbReference type="Proteomes" id="UP000198507">
    <property type="component" value="Unassembled WGS sequence"/>
</dbReference>
<proteinExistence type="predicted"/>
<dbReference type="AlphaFoldDB" id="A0A1I0E1Q7"/>
<evidence type="ECO:0000256" key="3">
    <source>
        <dbReference type="ARBA" id="ARBA00022989"/>
    </source>
</evidence>
<dbReference type="PANTHER" id="PTHR33514:SF13">
    <property type="entry name" value="PROTEIN ABCI12, CHLOROPLASTIC"/>
    <property type="match status" value="1"/>
</dbReference>
<feature type="transmembrane region" description="Helical" evidence="5">
    <location>
        <begin position="69"/>
        <end position="87"/>
    </location>
</feature>
<keyword evidence="7" id="KW-1185">Reference proteome</keyword>
<dbReference type="GO" id="GO:0005886">
    <property type="term" value="C:plasma membrane"/>
    <property type="evidence" value="ECO:0007669"/>
    <property type="project" value="TreeGrafter"/>
</dbReference>
<protein>
    <submittedName>
        <fullName evidence="6">Biotin transport system permease protein</fullName>
    </submittedName>
</protein>
<comment type="subcellular location">
    <subcellularLocation>
        <location evidence="1">Membrane</location>
        <topology evidence="1">Multi-pass membrane protein</topology>
    </subcellularLocation>
</comment>
<reference evidence="7" key="1">
    <citation type="submission" date="2016-10" db="EMBL/GenBank/DDBJ databases">
        <authorList>
            <person name="Varghese N."/>
            <person name="Submissions S."/>
        </authorList>
    </citation>
    <scope>NUCLEOTIDE SEQUENCE [LARGE SCALE GENOMIC DNA]</scope>
    <source>
        <strain evidence="7">DSM 44209</strain>
    </source>
</reference>
<feature type="transmembrane region" description="Helical" evidence="5">
    <location>
        <begin position="99"/>
        <end position="122"/>
    </location>
</feature>
<dbReference type="CDD" id="cd16914">
    <property type="entry name" value="EcfT"/>
    <property type="match status" value="1"/>
</dbReference>
<keyword evidence="3 5" id="KW-1133">Transmembrane helix</keyword>